<dbReference type="SUPFAM" id="SSF81508">
    <property type="entry name" value="Ubiquinone-binding protein QP-C of cytochrome bc1 complex (Ubiquinol-cytochrome c reductase)"/>
    <property type="match status" value="1"/>
</dbReference>
<keyword evidence="10" id="KW-0472">Membrane</keyword>
<evidence type="ECO:0000256" key="7">
    <source>
        <dbReference type="ARBA" id="ARBA00022982"/>
    </source>
</evidence>
<dbReference type="Proteomes" id="UP000054321">
    <property type="component" value="Unassembled WGS sequence"/>
</dbReference>
<dbReference type="Gene3D" id="1.20.5.210">
    <property type="entry name" value="Cytochrome b-c1 complex subunit 8"/>
    <property type="match status" value="1"/>
</dbReference>
<evidence type="ECO:0000256" key="8">
    <source>
        <dbReference type="ARBA" id="ARBA00022989"/>
    </source>
</evidence>
<evidence type="ECO:0000256" key="9">
    <source>
        <dbReference type="ARBA" id="ARBA00023128"/>
    </source>
</evidence>
<organism evidence="12 13">
    <name type="scientific">Oidiodendron maius (strain Zn)</name>
    <dbReference type="NCBI Taxonomy" id="913774"/>
    <lineage>
        <taxon>Eukaryota</taxon>
        <taxon>Fungi</taxon>
        <taxon>Dikarya</taxon>
        <taxon>Ascomycota</taxon>
        <taxon>Pezizomycotina</taxon>
        <taxon>Leotiomycetes</taxon>
        <taxon>Leotiomycetes incertae sedis</taxon>
        <taxon>Myxotrichaceae</taxon>
        <taxon>Oidiodendron</taxon>
    </lineage>
</organism>
<evidence type="ECO:0000256" key="10">
    <source>
        <dbReference type="ARBA" id="ARBA00023136"/>
    </source>
</evidence>
<gene>
    <name evidence="12" type="ORF">OIDMADRAFT_16862</name>
</gene>
<dbReference type="EMBL" id="KN832871">
    <property type="protein sequence ID" value="KIN05529.1"/>
    <property type="molecule type" value="Genomic_DNA"/>
</dbReference>
<evidence type="ECO:0000256" key="2">
    <source>
        <dbReference type="ARBA" id="ARBA00007668"/>
    </source>
</evidence>
<dbReference type="Pfam" id="PF02939">
    <property type="entry name" value="UcrQ"/>
    <property type="match status" value="1"/>
</dbReference>
<reference evidence="12 13" key="1">
    <citation type="submission" date="2014-04" db="EMBL/GenBank/DDBJ databases">
        <authorList>
            <consortium name="DOE Joint Genome Institute"/>
            <person name="Kuo A."/>
            <person name="Martino E."/>
            <person name="Perotto S."/>
            <person name="Kohler A."/>
            <person name="Nagy L.G."/>
            <person name="Floudas D."/>
            <person name="Copeland A."/>
            <person name="Barry K.W."/>
            <person name="Cichocki N."/>
            <person name="Veneault-Fourrey C."/>
            <person name="LaButti K."/>
            <person name="Lindquist E.A."/>
            <person name="Lipzen A."/>
            <person name="Lundell T."/>
            <person name="Morin E."/>
            <person name="Murat C."/>
            <person name="Sun H."/>
            <person name="Tunlid A."/>
            <person name="Henrissat B."/>
            <person name="Grigoriev I.V."/>
            <person name="Hibbett D.S."/>
            <person name="Martin F."/>
            <person name="Nordberg H.P."/>
            <person name="Cantor M.N."/>
            <person name="Hua S.X."/>
        </authorList>
    </citation>
    <scope>NUCLEOTIDE SEQUENCE [LARGE SCALE GENOMIC DNA]</scope>
    <source>
        <strain evidence="12 13">Zn</strain>
    </source>
</reference>
<protein>
    <recommendedName>
        <fullName evidence="11">Cytochrome b-c1 complex subunit 8</fullName>
    </recommendedName>
    <alternativeName>
        <fullName evidence="11">Complex III subunit 8</fullName>
    </alternativeName>
</protein>
<dbReference type="GO" id="GO:0005743">
    <property type="term" value="C:mitochondrial inner membrane"/>
    <property type="evidence" value="ECO:0007669"/>
    <property type="project" value="UniProtKB-SubCell"/>
</dbReference>
<dbReference type="FunCoup" id="A0A0C3D2N6">
    <property type="interactions" value="80"/>
</dbReference>
<sequence>MRPTQILRSGGGPELGKYGNFYGNWGAFGGPKWKGIASYGLSLNQQRPLAGAFHNAIFNTWRRFYSQVWYWAPPMAVAYYAITWANARNEYLNSKAGRLEYADSE</sequence>
<evidence type="ECO:0000256" key="4">
    <source>
        <dbReference type="ARBA" id="ARBA00022660"/>
    </source>
</evidence>
<evidence type="ECO:0000313" key="12">
    <source>
        <dbReference type="EMBL" id="KIN05529.1"/>
    </source>
</evidence>
<dbReference type="PANTHER" id="PTHR12119:SF2">
    <property type="entry name" value="CYTOCHROME B-C1 COMPLEX SUBUNIT 8"/>
    <property type="match status" value="1"/>
</dbReference>
<comment type="subunit">
    <text evidence="11">Component of the ubiquinol-cytochrome c oxidoreductase (cytochrome b-c1 complex, complex III, CIII), a multisubunit enzyme composed of 3 respiratory subunits cytochrome b, cytochrome c1 and Rieske protein, 2 core protein subunits, and additional low-molecular weight protein subunits. The complex exists as an obligatory dimer and forms supercomplexes (SCs) in the inner mitochondrial membrane with cytochrome c oxidase (complex IV, CIV).</text>
</comment>
<evidence type="ECO:0000256" key="11">
    <source>
        <dbReference type="RuleBase" id="RU368118"/>
    </source>
</evidence>
<dbReference type="InterPro" id="IPR036642">
    <property type="entry name" value="Cyt_bc1_su8_sf"/>
</dbReference>
<dbReference type="STRING" id="913774.A0A0C3D2N6"/>
<keyword evidence="8" id="KW-1133">Transmembrane helix</keyword>
<keyword evidence="7 11" id="KW-0249">Electron transport</keyword>
<comment type="similarity">
    <text evidence="2 11">Belongs to the UQCRQ/QCR8 family.</text>
</comment>
<evidence type="ECO:0000313" key="13">
    <source>
        <dbReference type="Proteomes" id="UP000054321"/>
    </source>
</evidence>
<keyword evidence="3 11" id="KW-0813">Transport</keyword>
<evidence type="ECO:0000256" key="1">
    <source>
        <dbReference type="ARBA" id="ARBA00004434"/>
    </source>
</evidence>
<dbReference type="GO" id="GO:0045275">
    <property type="term" value="C:respiratory chain complex III"/>
    <property type="evidence" value="ECO:0007669"/>
    <property type="project" value="UniProtKB-UniRule"/>
</dbReference>
<dbReference type="AlphaFoldDB" id="A0A0C3D2N6"/>
<reference evidence="13" key="2">
    <citation type="submission" date="2015-01" db="EMBL/GenBank/DDBJ databases">
        <title>Evolutionary Origins and Diversification of the Mycorrhizal Mutualists.</title>
        <authorList>
            <consortium name="DOE Joint Genome Institute"/>
            <consortium name="Mycorrhizal Genomics Consortium"/>
            <person name="Kohler A."/>
            <person name="Kuo A."/>
            <person name="Nagy L.G."/>
            <person name="Floudas D."/>
            <person name="Copeland A."/>
            <person name="Barry K.W."/>
            <person name="Cichocki N."/>
            <person name="Veneault-Fourrey C."/>
            <person name="LaButti K."/>
            <person name="Lindquist E.A."/>
            <person name="Lipzen A."/>
            <person name="Lundell T."/>
            <person name="Morin E."/>
            <person name="Murat C."/>
            <person name="Riley R."/>
            <person name="Ohm R."/>
            <person name="Sun H."/>
            <person name="Tunlid A."/>
            <person name="Henrissat B."/>
            <person name="Grigoriev I.V."/>
            <person name="Hibbett D.S."/>
            <person name="Martin F."/>
        </authorList>
    </citation>
    <scope>NUCLEOTIDE SEQUENCE [LARGE SCALE GENOMIC DNA]</scope>
    <source>
        <strain evidence="13">Zn</strain>
    </source>
</reference>
<dbReference type="PANTHER" id="PTHR12119">
    <property type="entry name" value="UBIQUINOL-CYTOCHROME C REDUCTASE COMPLEX UBIQUINONE-BINDING PROTEIN QP-C"/>
    <property type="match status" value="1"/>
</dbReference>
<name>A0A0C3D2N6_OIDMZ</name>
<accession>A0A0C3D2N6</accession>
<keyword evidence="4 11" id="KW-0679">Respiratory chain</keyword>
<keyword evidence="5" id="KW-0812">Transmembrane</keyword>
<dbReference type="OrthoDB" id="6683853at2759"/>
<dbReference type="InterPro" id="IPR004205">
    <property type="entry name" value="Cyt_bc1_su8"/>
</dbReference>
<proteinExistence type="inferred from homology"/>
<comment type="subcellular location">
    <subcellularLocation>
        <location evidence="1 11">Mitochondrion inner membrane</location>
        <topology evidence="1 11">Single-pass membrane protein</topology>
    </subcellularLocation>
</comment>
<comment type="function">
    <text evidence="11">Component of the ubiquinol-cytochrome c oxidoreductase, a multisubunit transmembrane complex that is part of the mitochondrial electron transport chain which drives oxidative phosphorylation. The complex plays an important role in the uptake of multiple carbon sources present in different host niches.</text>
</comment>
<evidence type="ECO:0000256" key="5">
    <source>
        <dbReference type="ARBA" id="ARBA00022692"/>
    </source>
</evidence>
<dbReference type="GO" id="GO:0006122">
    <property type="term" value="P:mitochondrial electron transport, ubiquinol to cytochrome c"/>
    <property type="evidence" value="ECO:0007669"/>
    <property type="project" value="UniProtKB-UniRule"/>
</dbReference>
<dbReference type="HOGENOM" id="CLU_156007_0_1_1"/>
<keyword evidence="9 11" id="KW-0496">Mitochondrion</keyword>
<evidence type="ECO:0000256" key="3">
    <source>
        <dbReference type="ARBA" id="ARBA00022448"/>
    </source>
</evidence>
<dbReference type="FunFam" id="1.20.5.210:FF:000001">
    <property type="entry name" value="Cytochrome b-c1 complex subunit 8"/>
    <property type="match status" value="1"/>
</dbReference>
<dbReference type="InParanoid" id="A0A0C3D2N6"/>
<keyword evidence="13" id="KW-1185">Reference proteome</keyword>
<keyword evidence="6 11" id="KW-0999">Mitochondrion inner membrane</keyword>
<evidence type="ECO:0000256" key="6">
    <source>
        <dbReference type="ARBA" id="ARBA00022792"/>
    </source>
</evidence>